<evidence type="ECO:0000313" key="3">
    <source>
        <dbReference type="Proteomes" id="UP000559598"/>
    </source>
</evidence>
<protein>
    <submittedName>
        <fullName evidence="2">Uncharacterized protein</fullName>
    </submittedName>
</protein>
<feature type="signal peptide" evidence="1">
    <location>
        <begin position="1"/>
        <end position="24"/>
    </location>
</feature>
<sequence length="211" mass="22977">MKKLLLSVLPAFFIALLLSNNALAATKSDAELDKIRKSGNDYTVDLTYEQAVKRAAELSGKSVDEIKKENPQPNSTKAATDASITSATTSATCGWVETLTTLSVSSTYKPKLSVILSACRDGSFGWVQTNVKPMYQGIVADSKKFDGDVQVDLESTGFYYVVNGRFYNNGTVTHTGTTGANTVWTATYSVSYSSDFYKSYYSGLKWRAVVN</sequence>
<reference evidence="2 3" key="1">
    <citation type="submission" date="2020-08" db="EMBL/GenBank/DDBJ databases">
        <title>Genomic Encyclopedia of Type Strains, Phase IV (KMG-IV): sequencing the most valuable type-strain genomes for metagenomic binning, comparative biology and taxonomic classification.</title>
        <authorList>
            <person name="Goeker M."/>
        </authorList>
    </citation>
    <scope>NUCLEOTIDE SEQUENCE [LARGE SCALE GENOMIC DNA]</scope>
    <source>
        <strain evidence="2 3">DSM 17075</strain>
    </source>
</reference>
<feature type="chain" id="PRO_5033011881" evidence="1">
    <location>
        <begin position="25"/>
        <end position="211"/>
    </location>
</feature>
<comment type="caution">
    <text evidence="2">The sequence shown here is derived from an EMBL/GenBank/DDBJ whole genome shotgun (WGS) entry which is preliminary data.</text>
</comment>
<keyword evidence="1" id="KW-0732">Signal</keyword>
<accession>A0A840DSW9</accession>
<keyword evidence="3" id="KW-1185">Reference proteome</keyword>
<dbReference type="Proteomes" id="UP000559598">
    <property type="component" value="Unassembled WGS sequence"/>
</dbReference>
<organism evidence="2 3">
    <name type="scientific">Anoxybacteroides voinovskiense</name>
    <dbReference type="NCBI Taxonomy" id="230470"/>
    <lineage>
        <taxon>Bacteria</taxon>
        <taxon>Bacillati</taxon>
        <taxon>Bacillota</taxon>
        <taxon>Bacilli</taxon>
        <taxon>Bacillales</taxon>
        <taxon>Anoxybacillaceae</taxon>
        <taxon>Anoxybacteroides</taxon>
    </lineage>
</organism>
<dbReference type="RefSeq" id="WP_183185114.1">
    <property type="nucleotide sequence ID" value="NZ_BMNP01000018.1"/>
</dbReference>
<proteinExistence type="predicted"/>
<evidence type="ECO:0000256" key="1">
    <source>
        <dbReference type="SAM" id="SignalP"/>
    </source>
</evidence>
<gene>
    <name evidence="2" type="ORF">GGR02_002419</name>
</gene>
<dbReference type="EMBL" id="JACIDE010000018">
    <property type="protein sequence ID" value="MBB4074652.1"/>
    <property type="molecule type" value="Genomic_DNA"/>
</dbReference>
<evidence type="ECO:0000313" key="2">
    <source>
        <dbReference type="EMBL" id="MBB4074652.1"/>
    </source>
</evidence>
<dbReference type="AlphaFoldDB" id="A0A840DSW9"/>
<name>A0A840DSW9_9BACL</name>